<protein>
    <submittedName>
        <fullName evidence="3">Uncharacterized protein</fullName>
    </submittedName>
</protein>
<sequence length="109" mass="12241">MIAQVKVSIVITFLLQKAPLIISGPDGDKDDVKDDDTKSKKFNDIDDKGDADDDDVLPEQQTPLELPESQPTPQAPNIPVQPTSLDNSDENTPFDPTFEHLVEYMYRER</sequence>
<feature type="region of interest" description="Disordered" evidence="1">
    <location>
        <begin position="21"/>
        <end position="96"/>
    </location>
</feature>
<proteinExistence type="predicted"/>
<feature type="signal peptide" evidence="2">
    <location>
        <begin position="1"/>
        <end position="23"/>
    </location>
</feature>
<organism evidence="3">
    <name type="scientific">Proboscia inermis</name>
    <dbReference type="NCBI Taxonomy" id="420281"/>
    <lineage>
        <taxon>Eukaryota</taxon>
        <taxon>Sar</taxon>
        <taxon>Stramenopiles</taxon>
        <taxon>Ochrophyta</taxon>
        <taxon>Bacillariophyta</taxon>
        <taxon>Coscinodiscophyceae</taxon>
        <taxon>Rhizosoleniophycidae</taxon>
        <taxon>Rhizosoleniales</taxon>
        <taxon>Rhizosoleniaceae</taxon>
        <taxon>Proboscia</taxon>
    </lineage>
</organism>
<feature type="chain" id="PRO_5031226325" evidence="2">
    <location>
        <begin position="24"/>
        <end position="109"/>
    </location>
</feature>
<reference evidence="3" key="1">
    <citation type="submission" date="2021-01" db="EMBL/GenBank/DDBJ databases">
        <authorList>
            <person name="Corre E."/>
            <person name="Pelletier E."/>
            <person name="Niang G."/>
            <person name="Scheremetjew M."/>
            <person name="Finn R."/>
            <person name="Kale V."/>
            <person name="Holt S."/>
            <person name="Cochrane G."/>
            <person name="Meng A."/>
            <person name="Brown T."/>
            <person name="Cohen L."/>
        </authorList>
    </citation>
    <scope>NUCLEOTIDE SEQUENCE</scope>
    <source>
        <strain evidence="3">CCAP1064/1</strain>
    </source>
</reference>
<name>A0A7S0CL97_9STRA</name>
<dbReference type="AlphaFoldDB" id="A0A7S0CL97"/>
<evidence type="ECO:0000256" key="1">
    <source>
        <dbReference type="SAM" id="MobiDB-lite"/>
    </source>
</evidence>
<evidence type="ECO:0000256" key="2">
    <source>
        <dbReference type="SAM" id="SignalP"/>
    </source>
</evidence>
<dbReference type="EMBL" id="HBEL01050982">
    <property type="protein sequence ID" value="CAD8427231.1"/>
    <property type="molecule type" value="Transcribed_RNA"/>
</dbReference>
<evidence type="ECO:0000313" key="3">
    <source>
        <dbReference type="EMBL" id="CAD8427231.1"/>
    </source>
</evidence>
<keyword evidence="2" id="KW-0732">Signal</keyword>
<feature type="compositionally biased region" description="Basic and acidic residues" evidence="1">
    <location>
        <begin position="26"/>
        <end position="48"/>
    </location>
</feature>
<accession>A0A7S0CL97</accession>
<gene>
    <name evidence="3" type="ORF">PINE0816_LOCUS23396</name>
</gene>